<evidence type="ECO:0000256" key="1">
    <source>
        <dbReference type="SAM" id="MobiDB-lite"/>
    </source>
</evidence>
<evidence type="ECO:0000313" key="3">
    <source>
        <dbReference type="Proteomes" id="UP000054166"/>
    </source>
</evidence>
<sequence length="162" mass="18519">MPPSSTRLGAIIGAALAALKDSSKDYSNLDESGPDRNGGPPKLPPQSSKRPLPVLKKSKEDLTPKCYHFNMKLKPEIVPTWDRNENTLAWWIEKVGQLANTSPDIFKELGKVVPWRFTNSAETWYYSIPLKDQQLMEQDWGTLKTAIADYWMNHSWLKDQKF</sequence>
<dbReference type="STRING" id="765440.A0A0C3FBN0"/>
<dbReference type="OrthoDB" id="3203159at2759"/>
<dbReference type="HOGENOM" id="CLU_1636043_0_0_1"/>
<keyword evidence="3" id="KW-1185">Reference proteome</keyword>
<dbReference type="EMBL" id="KN833028">
    <property type="protein sequence ID" value="KIM77091.1"/>
    <property type="molecule type" value="Genomic_DNA"/>
</dbReference>
<reference evidence="3" key="2">
    <citation type="submission" date="2015-01" db="EMBL/GenBank/DDBJ databases">
        <title>Evolutionary Origins and Diversification of the Mycorrhizal Mutualists.</title>
        <authorList>
            <consortium name="DOE Joint Genome Institute"/>
            <consortium name="Mycorrhizal Genomics Consortium"/>
            <person name="Kohler A."/>
            <person name="Kuo A."/>
            <person name="Nagy L.G."/>
            <person name="Floudas D."/>
            <person name="Copeland A."/>
            <person name="Barry K.W."/>
            <person name="Cichocki N."/>
            <person name="Veneault-Fourrey C."/>
            <person name="LaButti K."/>
            <person name="Lindquist E.A."/>
            <person name="Lipzen A."/>
            <person name="Lundell T."/>
            <person name="Morin E."/>
            <person name="Murat C."/>
            <person name="Riley R."/>
            <person name="Ohm R."/>
            <person name="Sun H."/>
            <person name="Tunlid A."/>
            <person name="Henrissat B."/>
            <person name="Grigoriev I.V."/>
            <person name="Hibbett D.S."/>
            <person name="Martin F."/>
        </authorList>
    </citation>
    <scope>NUCLEOTIDE SEQUENCE [LARGE SCALE GENOMIC DNA]</scope>
    <source>
        <strain evidence="3">F 1598</strain>
    </source>
</reference>
<protein>
    <submittedName>
        <fullName evidence="2">Uncharacterized protein</fullName>
    </submittedName>
</protein>
<organism evidence="2 3">
    <name type="scientific">Piloderma croceum (strain F 1598)</name>
    <dbReference type="NCBI Taxonomy" id="765440"/>
    <lineage>
        <taxon>Eukaryota</taxon>
        <taxon>Fungi</taxon>
        <taxon>Dikarya</taxon>
        <taxon>Basidiomycota</taxon>
        <taxon>Agaricomycotina</taxon>
        <taxon>Agaricomycetes</taxon>
        <taxon>Agaricomycetidae</taxon>
        <taxon>Atheliales</taxon>
        <taxon>Atheliaceae</taxon>
        <taxon>Piloderma</taxon>
    </lineage>
</organism>
<evidence type="ECO:0000313" key="2">
    <source>
        <dbReference type="EMBL" id="KIM77091.1"/>
    </source>
</evidence>
<feature type="region of interest" description="Disordered" evidence="1">
    <location>
        <begin position="23"/>
        <end position="55"/>
    </location>
</feature>
<name>A0A0C3FBN0_PILCF</name>
<accession>A0A0C3FBN0</accession>
<dbReference type="Proteomes" id="UP000054166">
    <property type="component" value="Unassembled WGS sequence"/>
</dbReference>
<proteinExistence type="predicted"/>
<reference evidence="2 3" key="1">
    <citation type="submission" date="2014-04" db="EMBL/GenBank/DDBJ databases">
        <authorList>
            <consortium name="DOE Joint Genome Institute"/>
            <person name="Kuo A."/>
            <person name="Tarkka M."/>
            <person name="Buscot F."/>
            <person name="Kohler A."/>
            <person name="Nagy L.G."/>
            <person name="Floudas D."/>
            <person name="Copeland A."/>
            <person name="Barry K.W."/>
            <person name="Cichocki N."/>
            <person name="Veneault-Fourrey C."/>
            <person name="LaButti K."/>
            <person name="Lindquist E.A."/>
            <person name="Lipzen A."/>
            <person name="Lundell T."/>
            <person name="Morin E."/>
            <person name="Murat C."/>
            <person name="Sun H."/>
            <person name="Tunlid A."/>
            <person name="Henrissat B."/>
            <person name="Grigoriev I.V."/>
            <person name="Hibbett D.S."/>
            <person name="Martin F."/>
            <person name="Nordberg H.P."/>
            <person name="Cantor M.N."/>
            <person name="Hua S.X."/>
        </authorList>
    </citation>
    <scope>NUCLEOTIDE SEQUENCE [LARGE SCALE GENOMIC DNA]</scope>
    <source>
        <strain evidence="2 3">F 1598</strain>
    </source>
</reference>
<dbReference type="InParanoid" id="A0A0C3FBN0"/>
<gene>
    <name evidence="2" type="ORF">PILCRDRAFT_91284</name>
</gene>
<dbReference type="AlphaFoldDB" id="A0A0C3FBN0"/>